<dbReference type="AlphaFoldDB" id="A0A1I5IL25"/>
<keyword evidence="1" id="KW-1133">Transmembrane helix</keyword>
<evidence type="ECO:0000256" key="1">
    <source>
        <dbReference type="SAM" id="Phobius"/>
    </source>
</evidence>
<dbReference type="STRING" id="112413.SAMN05421854_102518"/>
<dbReference type="EMBL" id="FOWC01000002">
    <property type="protein sequence ID" value="SFO60876.1"/>
    <property type="molecule type" value="Genomic_DNA"/>
</dbReference>
<evidence type="ECO:0000313" key="3">
    <source>
        <dbReference type="Proteomes" id="UP000199137"/>
    </source>
</evidence>
<organism evidence="2 3">
    <name type="scientific">Amycolatopsis rubida</name>
    <dbReference type="NCBI Taxonomy" id="112413"/>
    <lineage>
        <taxon>Bacteria</taxon>
        <taxon>Bacillati</taxon>
        <taxon>Actinomycetota</taxon>
        <taxon>Actinomycetes</taxon>
        <taxon>Pseudonocardiales</taxon>
        <taxon>Pseudonocardiaceae</taxon>
        <taxon>Amycolatopsis</taxon>
    </lineage>
</organism>
<keyword evidence="1" id="KW-0472">Membrane</keyword>
<keyword evidence="1" id="KW-0812">Transmembrane</keyword>
<sequence length="110" mass="12352">MIQKPQSWRPSTTLLATCTALALTAALVVLLVPNLGNDSTPTALFVAAASAALAWIWRMHLHRVAAEQRADEALIARLRCAHDEERRREEEAFREITRHFDEGDHLHGMD</sequence>
<accession>A0A1I5IL25</accession>
<feature type="transmembrane region" description="Helical" evidence="1">
    <location>
        <begin position="39"/>
        <end position="57"/>
    </location>
</feature>
<evidence type="ECO:0000313" key="2">
    <source>
        <dbReference type="EMBL" id="SFO60876.1"/>
    </source>
</evidence>
<proteinExistence type="predicted"/>
<dbReference type="Proteomes" id="UP000199137">
    <property type="component" value="Unassembled WGS sequence"/>
</dbReference>
<protein>
    <submittedName>
        <fullName evidence="2">Uncharacterized protein</fullName>
    </submittedName>
</protein>
<gene>
    <name evidence="2" type="ORF">SAMN05421854_102518</name>
</gene>
<feature type="transmembrane region" description="Helical" evidence="1">
    <location>
        <begin position="12"/>
        <end position="33"/>
    </location>
</feature>
<reference evidence="2 3" key="1">
    <citation type="submission" date="2016-10" db="EMBL/GenBank/DDBJ databases">
        <authorList>
            <person name="de Groot N.N."/>
        </authorList>
    </citation>
    <scope>NUCLEOTIDE SEQUENCE [LARGE SCALE GENOMIC DNA]</scope>
    <source>
        <strain evidence="2 3">DSM 44637</strain>
    </source>
</reference>
<name>A0A1I5IL25_9PSEU</name>